<evidence type="ECO:0000313" key="3">
    <source>
        <dbReference type="Proteomes" id="UP000243255"/>
    </source>
</evidence>
<proteinExistence type="predicted"/>
<sequence>MDGRFCTEYQKKRTNAPNDLANNYLAWAVLLGVAPCIAMVFAWSTLTKGGPACIVSVLTEVPVMLFLVNIANNIIVLTI</sequence>
<feature type="transmembrane region" description="Helical" evidence="1">
    <location>
        <begin position="21"/>
        <end position="43"/>
    </location>
</feature>
<keyword evidence="1" id="KW-1133">Transmembrane helix</keyword>
<dbReference type="Proteomes" id="UP000243255">
    <property type="component" value="Unassembled WGS sequence"/>
</dbReference>
<evidence type="ECO:0000313" key="2">
    <source>
        <dbReference type="EMBL" id="SHG41109.1"/>
    </source>
</evidence>
<dbReference type="STRING" id="1121321.SAMN04488530_101192"/>
<keyword evidence="3" id="KW-1185">Reference proteome</keyword>
<evidence type="ECO:0000256" key="1">
    <source>
        <dbReference type="SAM" id="Phobius"/>
    </source>
</evidence>
<protein>
    <submittedName>
        <fullName evidence="2">Sodium Bile acid symporter family protein</fullName>
    </submittedName>
</protein>
<feature type="transmembrane region" description="Helical" evidence="1">
    <location>
        <begin position="49"/>
        <end position="71"/>
    </location>
</feature>
<keyword evidence="1" id="KW-0472">Membrane</keyword>
<name>A0A1M5JLG2_9FIRM</name>
<keyword evidence="1" id="KW-0812">Transmembrane</keyword>
<dbReference type="EMBL" id="FQWX01000001">
    <property type="protein sequence ID" value="SHG41109.1"/>
    <property type="molecule type" value="Genomic_DNA"/>
</dbReference>
<organism evidence="2 3">
    <name type="scientific">Asaccharospora irregularis DSM 2635</name>
    <dbReference type="NCBI Taxonomy" id="1121321"/>
    <lineage>
        <taxon>Bacteria</taxon>
        <taxon>Bacillati</taxon>
        <taxon>Bacillota</taxon>
        <taxon>Clostridia</taxon>
        <taxon>Peptostreptococcales</taxon>
        <taxon>Peptostreptococcaceae</taxon>
        <taxon>Asaccharospora</taxon>
    </lineage>
</organism>
<reference evidence="3" key="1">
    <citation type="submission" date="2016-11" db="EMBL/GenBank/DDBJ databases">
        <authorList>
            <person name="Varghese N."/>
            <person name="Submissions S."/>
        </authorList>
    </citation>
    <scope>NUCLEOTIDE SEQUENCE [LARGE SCALE GENOMIC DNA]</scope>
    <source>
        <strain evidence="3">DSM 2635</strain>
    </source>
</reference>
<dbReference type="AlphaFoldDB" id="A0A1M5JLG2"/>
<accession>A0A1M5JLG2</accession>
<gene>
    <name evidence="2" type="ORF">SAMN04488530_101192</name>
</gene>